<gene>
    <name evidence="1" type="ORF">A9Q02_19115</name>
</gene>
<accession>A0A2H3KHD7</accession>
<organism evidence="1 2">
    <name type="scientific">Candidatus Chloroploca asiatica</name>
    <dbReference type="NCBI Taxonomy" id="1506545"/>
    <lineage>
        <taxon>Bacteria</taxon>
        <taxon>Bacillati</taxon>
        <taxon>Chloroflexota</taxon>
        <taxon>Chloroflexia</taxon>
        <taxon>Chloroflexales</taxon>
        <taxon>Chloroflexineae</taxon>
        <taxon>Oscillochloridaceae</taxon>
        <taxon>Candidatus Chloroploca</taxon>
    </lineage>
</organism>
<sequence length="359" mass="38734">MSLSGARGLIRVAHNPTCELQAAMMLTRVREQDVYLALAGTAYPGEYGERVSARRRGAQFEKNLYQDGAAVLRGTLAPLLGVAADDLTVRDLSEEVRGSSTAAMEERARRTDRILMDLAADRIVPDLLIQPQLQLTLAGNLASAIFIAPDVLALDRQRHVYLPVEIKSFIVRDGVVAQGDRDGARRQAAIQLLALAQELIPLGIADRLPEAAIFIFASPFGMRPHPAFAEQLSAELFEMRRVLDTMAQVRTHLQALGADAIADAEALALAAPRLATTYQESCVAGCLLAQICRQHAAAQPTILGDRAAQTLGETIDLPRALALLHGAPATDEREAWLGPALREAAARFDWSTVVQGRAA</sequence>
<proteinExistence type="predicted"/>
<dbReference type="OrthoDB" id="3366489at2"/>
<dbReference type="AlphaFoldDB" id="A0A2H3KHD7"/>
<protein>
    <submittedName>
        <fullName evidence="1">Uncharacterized protein</fullName>
    </submittedName>
</protein>
<reference evidence="1 2" key="1">
    <citation type="submission" date="2016-05" db="EMBL/GenBank/DDBJ databases">
        <authorList>
            <person name="Lavstsen T."/>
            <person name="Jespersen J.S."/>
        </authorList>
    </citation>
    <scope>NUCLEOTIDE SEQUENCE [LARGE SCALE GENOMIC DNA]</scope>
    <source>
        <strain evidence="1 2">B7-9</strain>
    </source>
</reference>
<comment type="caution">
    <text evidence="1">The sequence shown here is derived from an EMBL/GenBank/DDBJ whole genome shotgun (WGS) entry which is preliminary data.</text>
</comment>
<dbReference type="EMBL" id="LYXE01000159">
    <property type="protein sequence ID" value="PDV97163.1"/>
    <property type="molecule type" value="Genomic_DNA"/>
</dbReference>
<evidence type="ECO:0000313" key="1">
    <source>
        <dbReference type="EMBL" id="PDV97163.1"/>
    </source>
</evidence>
<keyword evidence="2" id="KW-1185">Reference proteome</keyword>
<evidence type="ECO:0000313" key="2">
    <source>
        <dbReference type="Proteomes" id="UP000220922"/>
    </source>
</evidence>
<name>A0A2H3KHD7_9CHLR</name>
<dbReference type="RefSeq" id="WP_097654742.1">
    <property type="nucleotide sequence ID" value="NZ_LYXE01000159.1"/>
</dbReference>
<dbReference type="Proteomes" id="UP000220922">
    <property type="component" value="Unassembled WGS sequence"/>
</dbReference>